<dbReference type="PROSITE" id="PS00737">
    <property type="entry name" value="THIOLASE_2"/>
    <property type="match status" value="1"/>
</dbReference>
<dbReference type="PIRSF" id="PIRSF000429">
    <property type="entry name" value="Ac-CoA_Ac_transf"/>
    <property type="match status" value="1"/>
</dbReference>
<dbReference type="InterPro" id="IPR002155">
    <property type="entry name" value="Thiolase"/>
</dbReference>
<comment type="similarity">
    <text evidence="1 4">Belongs to the thiolase-like superfamily. Thiolase family.</text>
</comment>
<dbReference type="Pfam" id="PF00108">
    <property type="entry name" value="Thiolase_N"/>
    <property type="match status" value="1"/>
</dbReference>
<dbReference type="RefSeq" id="WP_106358347.1">
    <property type="nucleotide sequence ID" value="NZ_PVTP01000009.1"/>
</dbReference>
<proteinExistence type="inferred from homology"/>
<evidence type="ECO:0000256" key="1">
    <source>
        <dbReference type="ARBA" id="ARBA00010982"/>
    </source>
</evidence>
<evidence type="ECO:0000256" key="3">
    <source>
        <dbReference type="ARBA" id="ARBA00023315"/>
    </source>
</evidence>
<dbReference type="CDD" id="cd00751">
    <property type="entry name" value="thiolase"/>
    <property type="match status" value="1"/>
</dbReference>
<evidence type="ECO:0000313" key="8">
    <source>
        <dbReference type="Proteomes" id="UP000238007"/>
    </source>
</evidence>
<sequence>MTKTYLIAARRSPVIPRNGALARLSIEEIAKPVLLQVLRDAAISPADVGEVIVSNALGAGGNPARIVALNAGLPDRVAGLSIDRQCAGGLDALILADAMIRSGQHHIVVAGGAESYSRRPLRYQTFADGRDPILYDQARFTPWADRDPDMAVAADQLARKLGISKAEQDAWAVESHAKALSGAHPEIVPIGETIGDAFTRNLSARLCEKAPVVAGSITAANMAVAADGAGFVVLASEEFVADHGMEAVEFVAGKTIGDDPELPGIAPVKAIKAVLDMANVKVGDLISAEIMEAFAVQAMACQQGANLPVEVVNRYGGALAWGHPIGVSGAILAARLFHQLLRTKGMGVAAIASAGGLGSAVVLRSN</sequence>
<name>A0A2T0VWI0_9RHOB</name>
<dbReference type="InterPro" id="IPR016039">
    <property type="entry name" value="Thiolase-like"/>
</dbReference>
<comment type="caution">
    <text evidence="7">The sequence shown here is derived from an EMBL/GenBank/DDBJ whole genome shotgun (WGS) entry which is preliminary data.</text>
</comment>
<dbReference type="InterPro" id="IPR020616">
    <property type="entry name" value="Thiolase_N"/>
</dbReference>
<dbReference type="PANTHER" id="PTHR18919">
    <property type="entry name" value="ACETYL-COA C-ACYLTRANSFERASE"/>
    <property type="match status" value="1"/>
</dbReference>
<evidence type="ECO:0000259" key="5">
    <source>
        <dbReference type="Pfam" id="PF00108"/>
    </source>
</evidence>
<keyword evidence="3 4" id="KW-0012">Acyltransferase</keyword>
<feature type="domain" description="Thiolase C-terminal" evidence="6">
    <location>
        <begin position="251"/>
        <end position="364"/>
    </location>
</feature>
<dbReference type="Pfam" id="PF02803">
    <property type="entry name" value="Thiolase_C"/>
    <property type="match status" value="1"/>
</dbReference>
<evidence type="ECO:0000256" key="4">
    <source>
        <dbReference type="RuleBase" id="RU003557"/>
    </source>
</evidence>
<dbReference type="SUPFAM" id="SSF53901">
    <property type="entry name" value="Thiolase-like"/>
    <property type="match status" value="2"/>
</dbReference>
<evidence type="ECO:0000256" key="2">
    <source>
        <dbReference type="ARBA" id="ARBA00022679"/>
    </source>
</evidence>
<dbReference type="AlphaFoldDB" id="A0A2T0VWI0"/>
<keyword evidence="2 4" id="KW-0808">Transferase</keyword>
<keyword evidence="8" id="KW-1185">Reference proteome</keyword>
<dbReference type="OrthoDB" id="7838428at2"/>
<organism evidence="7 8">
    <name type="scientific">Yoonia maritima</name>
    <dbReference type="NCBI Taxonomy" id="1435347"/>
    <lineage>
        <taxon>Bacteria</taxon>
        <taxon>Pseudomonadati</taxon>
        <taxon>Pseudomonadota</taxon>
        <taxon>Alphaproteobacteria</taxon>
        <taxon>Rhodobacterales</taxon>
        <taxon>Paracoccaceae</taxon>
        <taxon>Yoonia</taxon>
    </lineage>
</organism>
<accession>A0A2T0VWI0</accession>
<evidence type="ECO:0000313" key="7">
    <source>
        <dbReference type="EMBL" id="PRY76225.1"/>
    </source>
</evidence>
<evidence type="ECO:0000259" key="6">
    <source>
        <dbReference type="Pfam" id="PF02803"/>
    </source>
</evidence>
<dbReference type="PANTHER" id="PTHR18919:SF107">
    <property type="entry name" value="ACETYL-COA ACETYLTRANSFERASE, CYTOSOLIC"/>
    <property type="match status" value="1"/>
</dbReference>
<protein>
    <submittedName>
        <fullName evidence="7">Acetyl-CoA C-acetyltransferase</fullName>
    </submittedName>
</protein>
<dbReference type="NCBIfam" id="TIGR01930">
    <property type="entry name" value="AcCoA-C-Actrans"/>
    <property type="match status" value="1"/>
</dbReference>
<dbReference type="Gene3D" id="3.40.47.10">
    <property type="match status" value="1"/>
</dbReference>
<dbReference type="GO" id="GO:0003988">
    <property type="term" value="F:acetyl-CoA C-acyltransferase activity"/>
    <property type="evidence" value="ECO:0007669"/>
    <property type="project" value="UniProtKB-ARBA"/>
</dbReference>
<dbReference type="EMBL" id="PVTP01000009">
    <property type="protein sequence ID" value="PRY76225.1"/>
    <property type="molecule type" value="Genomic_DNA"/>
</dbReference>
<feature type="domain" description="Thiolase N-terminal" evidence="5">
    <location>
        <begin position="5"/>
        <end position="238"/>
    </location>
</feature>
<dbReference type="InterPro" id="IPR020613">
    <property type="entry name" value="Thiolase_CS"/>
</dbReference>
<dbReference type="InterPro" id="IPR020617">
    <property type="entry name" value="Thiolase_C"/>
</dbReference>
<dbReference type="Proteomes" id="UP000238007">
    <property type="component" value="Unassembled WGS sequence"/>
</dbReference>
<reference evidence="7 8" key="1">
    <citation type="submission" date="2018-03" db="EMBL/GenBank/DDBJ databases">
        <title>Genomic Encyclopedia of Archaeal and Bacterial Type Strains, Phase II (KMG-II): from individual species to whole genera.</title>
        <authorList>
            <person name="Goeker M."/>
        </authorList>
    </citation>
    <scope>NUCLEOTIDE SEQUENCE [LARGE SCALE GENOMIC DNA]</scope>
    <source>
        <strain evidence="7 8">DSM 101533</strain>
    </source>
</reference>
<gene>
    <name evidence="7" type="ORF">CLV80_10923</name>
</gene>